<reference evidence="1" key="1">
    <citation type="submission" date="2020-12" db="EMBL/GenBank/DDBJ databases">
        <authorList>
            <person name="Rodrigo-Torres L."/>
            <person name="Arahal R. D."/>
            <person name="Lucena T."/>
        </authorList>
    </citation>
    <scope>NUCLEOTIDE SEQUENCE</scope>
    <source>
        <strain evidence="1">CECT 9390</strain>
    </source>
</reference>
<proteinExistence type="predicted"/>
<protein>
    <submittedName>
        <fullName evidence="1">Uncharacterized protein</fullName>
    </submittedName>
</protein>
<evidence type="ECO:0000313" key="2">
    <source>
        <dbReference type="Proteomes" id="UP000662618"/>
    </source>
</evidence>
<name>A0A9N8MNJ8_9FLAO</name>
<sequence length="220" mass="26096">MKNFFSLITIFLFTISFSQELKNFVIPKDYEKTLEIKGDLDKDGKEETVIVFNTNLKTKSEGVERIFYILKNVNGNVKIWKENSSVIIDSKYGFYPTENKLDVRIKNNCIIISQLFFTNSRHSDTSKYTFRFQNGDFYLIGALYQLDDTCDYNFTYEANFSTAKWIVDEQYLSCDDEKTDIPKDYHKEFIHKFTTLIKMNGFRLGENKFKIPNSNNYFYY</sequence>
<gene>
    <name evidence="1" type="ORF">CHRY9390_01834</name>
</gene>
<keyword evidence="2" id="KW-1185">Reference proteome</keyword>
<dbReference type="Proteomes" id="UP000662618">
    <property type="component" value="Unassembled WGS sequence"/>
</dbReference>
<dbReference type="EMBL" id="CAJIMS010000001">
    <property type="protein sequence ID" value="CAD7808461.1"/>
    <property type="molecule type" value="Genomic_DNA"/>
</dbReference>
<dbReference type="RefSeq" id="WP_162088193.1">
    <property type="nucleotide sequence ID" value="NZ_CAJIMS010000001.1"/>
</dbReference>
<accession>A0A9N8MNJ8</accession>
<comment type="caution">
    <text evidence="1">The sequence shown here is derived from an EMBL/GenBank/DDBJ whole genome shotgun (WGS) entry which is preliminary data.</text>
</comment>
<evidence type="ECO:0000313" key="1">
    <source>
        <dbReference type="EMBL" id="CAD7808461.1"/>
    </source>
</evidence>
<organism evidence="1 2">
    <name type="scientific">Chryseobacterium aquaeductus</name>
    <dbReference type="NCBI Taxonomy" id="2675056"/>
    <lineage>
        <taxon>Bacteria</taxon>
        <taxon>Pseudomonadati</taxon>
        <taxon>Bacteroidota</taxon>
        <taxon>Flavobacteriia</taxon>
        <taxon>Flavobacteriales</taxon>
        <taxon>Weeksellaceae</taxon>
        <taxon>Chryseobacterium group</taxon>
        <taxon>Chryseobacterium</taxon>
    </lineage>
</organism>
<dbReference type="AlphaFoldDB" id="A0A9N8MNJ8"/>